<evidence type="ECO:0000313" key="10">
    <source>
        <dbReference type="Proteomes" id="UP000194977"/>
    </source>
</evidence>
<keyword evidence="5" id="KW-0804">Transcription</keyword>
<dbReference type="GO" id="GO:0003700">
    <property type="term" value="F:DNA-binding transcription factor activity"/>
    <property type="evidence" value="ECO:0007669"/>
    <property type="project" value="InterPro"/>
</dbReference>
<comment type="similarity">
    <text evidence="1">In the C-terminal section; belongs to the class-I pyridoxal-phosphate-dependent aminotransferase family.</text>
</comment>
<accession>A0A242NIQ0</accession>
<evidence type="ECO:0000259" key="6">
    <source>
        <dbReference type="PROSITE" id="PS50949"/>
    </source>
</evidence>
<evidence type="ECO:0000313" key="9">
    <source>
        <dbReference type="Proteomes" id="UP000194800"/>
    </source>
</evidence>
<sequence>MWHKQKLAPFEGPIFKKVIQLIEYYIEQGILISGERLLSERELAKQLQVNRSTIVHALDLLTERGVLIRKRGSGTYVNNQKWGVQVYSTINWRLPGHFFYQNKQTLYQQKIDKLRNSKTQIYDLANGDLPTDLIPKLQLPNISSHELVMHEKQSDQLQLGLPSLKEQIVHYMKACFAMQVDSDEILITSGTQQSLFLITQGLLKPGDAIGIESPSYFYSLPLFQAAGLRLYGIECDAQGIMLESLKKVVEQHQVKWLFLNPVFQNPMGFVMSDKRKKRILDFCRSQCIGIVEDDAYSNLAFNDNLAISPIKKFDNNDQVIYLGSLSKYIGRNIRIGWMIAPRSVIENLAKIRQHIDSGLSILPQLLAEQYLQNHYMTHKQLLRKQLKCRSEQLMNWLNTKFNGEITYQPSLGGFHLYANLPVTNTAQELMFLNNLLSQGIVVAQGSDFGDSLGKVRLSYGHFVQNLF</sequence>
<dbReference type="PANTHER" id="PTHR46577:SF1">
    <property type="entry name" value="HTH-TYPE TRANSCRIPTIONAL REGULATORY PROTEIN GABR"/>
    <property type="match status" value="1"/>
</dbReference>
<dbReference type="Gene3D" id="1.10.10.10">
    <property type="entry name" value="Winged helix-like DNA-binding domain superfamily/Winged helix DNA-binding domain"/>
    <property type="match status" value="1"/>
</dbReference>
<dbReference type="EMBL" id="NARP01000011">
    <property type="protein sequence ID" value="OTQ00143.1"/>
    <property type="molecule type" value="Genomic_DNA"/>
</dbReference>
<dbReference type="InterPro" id="IPR015424">
    <property type="entry name" value="PyrdxlP-dep_Trfase"/>
</dbReference>
<evidence type="ECO:0000256" key="5">
    <source>
        <dbReference type="ARBA" id="ARBA00023163"/>
    </source>
</evidence>
<keyword evidence="4" id="KW-0238">DNA-binding</keyword>
<evidence type="ECO:0000256" key="2">
    <source>
        <dbReference type="ARBA" id="ARBA00022898"/>
    </source>
</evidence>
<evidence type="ECO:0000256" key="4">
    <source>
        <dbReference type="ARBA" id="ARBA00023125"/>
    </source>
</evidence>
<dbReference type="AlphaFoldDB" id="A0A242NIQ0"/>
<dbReference type="InterPro" id="IPR036390">
    <property type="entry name" value="WH_DNA-bd_sf"/>
</dbReference>
<reference evidence="9 10" key="1">
    <citation type="submission" date="2017-03" db="EMBL/GenBank/DDBJ databases">
        <title>Comparative genomics of honeybee gut symbionts reveal geographically distinct and subgroup specific antibiotic resistance.</title>
        <authorList>
            <person name="Ludvigsen J."/>
            <person name="Porcellato D."/>
            <person name="Labee-Lund T.M."/>
            <person name="Amdam G.V."/>
            <person name="Rudi K."/>
        </authorList>
    </citation>
    <scope>NUCLEOTIDE SEQUENCE [LARGE SCALE GENOMIC DNA]</scope>
    <source>
        <strain evidence="7 10">A-7-12</strain>
        <strain evidence="8 9">A-9-12</strain>
    </source>
</reference>
<feature type="domain" description="HTH gntR-type" evidence="6">
    <location>
        <begin position="12"/>
        <end position="80"/>
    </location>
</feature>
<gene>
    <name evidence="8" type="ORF">B6C91_11400</name>
    <name evidence="7" type="ORF">B6D08_05495</name>
</gene>
<evidence type="ECO:0000256" key="1">
    <source>
        <dbReference type="ARBA" id="ARBA00005384"/>
    </source>
</evidence>
<dbReference type="SMART" id="SM00345">
    <property type="entry name" value="HTH_GNTR"/>
    <property type="match status" value="1"/>
</dbReference>
<dbReference type="OrthoDB" id="9804020at2"/>
<protein>
    <recommendedName>
        <fullName evidence="6">HTH gntR-type domain-containing protein</fullName>
    </recommendedName>
</protein>
<dbReference type="Pfam" id="PF00155">
    <property type="entry name" value="Aminotran_1_2"/>
    <property type="match status" value="1"/>
</dbReference>
<dbReference type="Proteomes" id="UP000194800">
    <property type="component" value="Unassembled WGS sequence"/>
</dbReference>
<keyword evidence="3" id="KW-0805">Transcription regulation</keyword>
<dbReference type="GO" id="GO:0030170">
    <property type="term" value="F:pyridoxal phosphate binding"/>
    <property type="evidence" value="ECO:0007669"/>
    <property type="project" value="InterPro"/>
</dbReference>
<dbReference type="CDD" id="cd07377">
    <property type="entry name" value="WHTH_GntR"/>
    <property type="match status" value="1"/>
</dbReference>
<evidence type="ECO:0000313" key="8">
    <source>
        <dbReference type="EMBL" id="OTQ08723.1"/>
    </source>
</evidence>
<dbReference type="InterPro" id="IPR036388">
    <property type="entry name" value="WH-like_DNA-bd_sf"/>
</dbReference>
<dbReference type="RefSeq" id="WP_086272301.1">
    <property type="nucleotide sequence ID" value="NZ_MZNE01000057.1"/>
</dbReference>
<dbReference type="PROSITE" id="PS50949">
    <property type="entry name" value="HTH_GNTR"/>
    <property type="match status" value="1"/>
</dbReference>
<dbReference type="Gene3D" id="3.40.640.10">
    <property type="entry name" value="Type I PLP-dependent aspartate aminotransferase-like (Major domain)"/>
    <property type="match status" value="1"/>
</dbReference>
<dbReference type="SUPFAM" id="SSF46785">
    <property type="entry name" value="Winged helix' DNA-binding domain"/>
    <property type="match status" value="1"/>
</dbReference>
<dbReference type="Proteomes" id="UP000194977">
    <property type="component" value="Unassembled WGS sequence"/>
</dbReference>
<comment type="caution">
    <text evidence="7">The sequence shown here is derived from an EMBL/GenBank/DDBJ whole genome shotgun (WGS) entry which is preliminary data.</text>
</comment>
<keyword evidence="2" id="KW-0663">Pyridoxal phosphate</keyword>
<dbReference type="InterPro" id="IPR015421">
    <property type="entry name" value="PyrdxlP-dep_Trfase_major"/>
</dbReference>
<dbReference type="CDD" id="cd00609">
    <property type="entry name" value="AAT_like"/>
    <property type="match status" value="1"/>
</dbReference>
<dbReference type="InterPro" id="IPR000524">
    <property type="entry name" value="Tscrpt_reg_HTH_GntR"/>
</dbReference>
<dbReference type="GO" id="GO:0003677">
    <property type="term" value="F:DNA binding"/>
    <property type="evidence" value="ECO:0007669"/>
    <property type="project" value="UniProtKB-KW"/>
</dbReference>
<evidence type="ECO:0000256" key="3">
    <source>
        <dbReference type="ARBA" id="ARBA00023015"/>
    </source>
</evidence>
<dbReference type="PANTHER" id="PTHR46577">
    <property type="entry name" value="HTH-TYPE TRANSCRIPTIONAL REGULATORY PROTEIN GABR"/>
    <property type="match status" value="1"/>
</dbReference>
<evidence type="ECO:0000313" key="7">
    <source>
        <dbReference type="EMBL" id="OTQ00143.1"/>
    </source>
</evidence>
<organism evidence="7 10">
    <name type="scientific">Gilliamella apicola</name>
    <dbReference type="NCBI Taxonomy" id="1196095"/>
    <lineage>
        <taxon>Bacteria</taxon>
        <taxon>Pseudomonadati</taxon>
        <taxon>Pseudomonadota</taxon>
        <taxon>Gammaproteobacteria</taxon>
        <taxon>Orbales</taxon>
        <taxon>Orbaceae</taxon>
        <taxon>Gilliamella</taxon>
    </lineage>
</organism>
<dbReference type="EMBL" id="NART01000070">
    <property type="protein sequence ID" value="OTQ08723.1"/>
    <property type="molecule type" value="Genomic_DNA"/>
</dbReference>
<keyword evidence="9" id="KW-1185">Reference proteome</keyword>
<dbReference type="InterPro" id="IPR051446">
    <property type="entry name" value="HTH_trans_reg/aminotransferase"/>
</dbReference>
<proteinExistence type="inferred from homology"/>
<name>A0A242NIQ0_9GAMM</name>
<dbReference type="SUPFAM" id="SSF53383">
    <property type="entry name" value="PLP-dependent transferases"/>
    <property type="match status" value="1"/>
</dbReference>
<dbReference type="Pfam" id="PF00392">
    <property type="entry name" value="GntR"/>
    <property type="match status" value="1"/>
</dbReference>
<dbReference type="InterPro" id="IPR004839">
    <property type="entry name" value="Aminotransferase_I/II_large"/>
</dbReference>
<dbReference type="PRINTS" id="PR00035">
    <property type="entry name" value="HTHGNTR"/>
</dbReference>